<feature type="compositionally biased region" description="Basic residues" evidence="4">
    <location>
        <begin position="1"/>
        <end position="11"/>
    </location>
</feature>
<dbReference type="InterPro" id="IPR051356">
    <property type="entry name" value="SOX/SOX-like_TF"/>
</dbReference>
<evidence type="ECO:0000256" key="2">
    <source>
        <dbReference type="ARBA" id="ARBA00023242"/>
    </source>
</evidence>
<dbReference type="InterPro" id="IPR009071">
    <property type="entry name" value="HMG_box_dom"/>
</dbReference>
<feature type="domain" description="HMG box" evidence="5">
    <location>
        <begin position="79"/>
        <end position="148"/>
    </location>
</feature>
<feature type="compositionally biased region" description="Polar residues" evidence="4">
    <location>
        <begin position="44"/>
        <end position="58"/>
    </location>
</feature>
<dbReference type="PROSITE" id="PS50118">
    <property type="entry name" value="HMG_BOX_2"/>
    <property type="match status" value="1"/>
</dbReference>
<reference evidence="6 7" key="1">
    <citation type="submission" date="2019-01" db="EMBL/GenBank/DDBJ databases">
        <title>Genome sequencing of the rare red list fungi Fomitopsis rosea.</title>
        <authorList>
            <person name="Buettner E."/>
            <person name="Kellner H."/>
        </authorList>
    </citation>
    <scope>NUCLEOTIDE SEQUENCE [LARGE SCALE GENOMIC DNA]</scope>
    <source>
        <strain evidence="6 7">DSM 105464</strain>
    </source>
</reference>
<evidence type="ECO:0000256" key="1">
    <source>
        <dbReference type="ARBA" id="ARBA00023125"/>
    </source>
</evidence>
<dbReference type="GO" id="GO:0000978">
    <property type="term" value="F:RNA polymerase II cis-regulatory region sequence-specific DNA binding"/>
    <property type="evidence" value="ECO:0007669"/>
    <property type="project" value="TreeGrafter"/>
</dbReference>
<dbReference type="PANTHER" id="PTHR45789">
    <property type="entry name" value="FI18025P1"/>
    <property type="match status" value="1"/>
</dbReference>
<feature type="region of interest" description="Disordered" evidence="4">
    <location>
        <begin position="44"/>
        <end position="81"/>
    </location>
</feature>
<evidence type="ECO:0000256" key="3">
    <source>
        <dbReference type="PROSITE-ProRule" id="PRU00267"/>
    </source>
</evidence>
<dbReference type="Pfam" id="PF00505">
    <property type="entry name" value="HMG_box"/>
    <property type="match status" value="1"/>
</dbReference>
<evidence type="ECO:0000313" key="7">
    <source>
        <dbReference type="Proteomes" id="UP000298390"/>
    </source>
</evidence>
<keyword evidence="1 3" id="KW-0238">DNA-binding</keyword>
<gene>
    <name evidence="6" type="ORF">EVJ58_g8106</name>
</gene>
<feature type="region of interest" description="Disordered" evidence="4">
    <location>
        <begin position="222"/>
        <end position="241"/>
    </location>
</feature>
<dbReference type="SUPFAM" id="SSF47095">
    <property type="entry name" value="HMG-box"/>
    <property type="match status" value="1"/>
</dbReference>
<dbReference type="EMBL" id="SEKV01000571">
    <property type="protein sequence ID" value="TFY55661.1"/>
    <property type="molecule type" value="Genomic_DNA"/>
</dbReference>
<organism evidence="6 7">
    <name type="scientific">Rhodofomes roseus</name>
    <dbReference type="NCBI Taxonomy" id="34475"/>
    <lineage>
        <taxon>Eukaryota</taxon>
        <taxon>Fungi</taxon>
        <taxon>Dikarya</taxon>
        <taxon>Basidiomycota</taxon>
        <taxon>Agaricomycotina</taxon>
        <taxon>Agaricomycetes</taxon>
        <taxon>Polyporales</taxon>
        <taxon>Rhodofomes</taxon>
    </lineage>
</organism>
<dbReference type="SMART" id="SM00398">
    <property type="entry name" value="HMG"/>
    <property type="match status" value="1"/>
</dbReference>
<accession>A0A4Y9Y2P5</accession>
<evidence type="ECO:0000256" key="4">
    <source>
        <dbReference type="SAM" id="MobiDB-lite"/>
    </source>
</evidence>
<evidence type="ECO:0000259" key="5">
    <source>
        <dbReference type="PROSITE" id="PS50118"/>
    </source>
</evidence>
<dbReference type="Gene3D" id="1.10.30.10">
    <property type="entry name" value="High mobility group box domain"/>
    <property type="match status" value="1"/>
</dbReference>
<dbReference type="AlphaFoldDB" id="A0A4Y9Y2P5"/>
<protein>
    <recommendedName>
        <fullName evidence="5">HMG box domain-containing protein</fullName>
    </recommendedName>
</protein>
<dbReference type="PANTHER" id="PTHR45789:SF2">
    <property type="entry name" value="FI18025P1"/>
    <property type="match status" value="1"/>
</dbReference>
<feature type="DNA-binding region" description="HMG box" evidence="3">
    <location>
        <begin position="79"/>
        <end position="148"/>
    </location>
</feature>
<keyword evidence="2 3" id="KW-0539">Nucleus</keyword>
<comment type="caution">
    <text evidence="6">The sequence shown here is derived from an EMBL/GenBank/DDBJ whole genome shotgun (WGS) entry which is preliminary data.</text>
</comment>
<dbReference type="Proteomes" id="UP000298390">
    <property type="component" value="Unassembled WGS sequence"/>
</dbReference>
<proteinExistence type="predicted"/>
<sequence length="504" mass="55572">MPRAATSKRAKSGAVTSTSTISFDAPGCAQFAFAQNITPGSYNDPNPSFGSVPESSLFPSCDVPPRKVTHSRKKPEDHVPRPPNAFILFRSSFVKSDHVSSKVETNHSTLSTIIGYTWNKLPPAEKQIWFDKAKALLDEHKQKYPGYSFRPSSKNGTPYPRTKRKVREVGPKDTKRCEKIAELLVKGKKGAELDDAVSEFDHNHVPEIVTRFDAPVTARHFRRSSSAPADERPNSPFLVSLPPPAIKARAVSSQPEPSLGYSASMPSTPGYVTPSLAGEYESMGEYDPMGKYESMGEYESMSEYSTPSSPFEDTSVEYAVPAPNPEMGFESFSFNTCAAPSPVDSCDPLSSPYAEQQPDIFAPQPHVAYTMQQPVFHHPSDGLRIDTNVACEWAGPSSTPMSSSPNTPSPYPTEYMPAEATYYGGQVPGQLDELQGLPVEMFQNDGVQEQWAHPTDGYYYDPMYAQGVAAHHDPVYQKYAEVPDQVYQQEHLFAIAHSYAAHHH</sequence>
<feature type="region of interest" description="Disordered" evidence="4">
    <location>
        <begin position="1"/>
        <end position="21"/>
    </location>
</feature>
<evidence type="ECO:0000313" key="6">
    <source>
        <dbReference type="EMBL" id="TFY55661.1"/>
    </source>
</evidence>
<dbReference type="InterPro" id="IPR036910">
    <property type="entry name" value="HMG_box_dom_sf"/>
</dbReference>
<dbReference type="STRING" id="34475.A0A4Y9Y2P5"/>
<dbReference type="GO" id="GO:0000981">
    <property type="term" value="F:DNA-binding transcription factor activity, RNA polymerase II-specific"/>
    <property type="evidence" value="ECO:0007669"/>
    <property type="project" value="TreeGrafter"/>
</dbReference>
<dbReference type="CDD" id="cd01389">
    <property type="entry name" value="HMG-box_ROX1-like"/>
    <property type="match status" value="1"/>
</dbReference>
<dbReference type="GO" id="GO:0005634">
    <property type="term" value="C:nucleus"/>
    <property type="evidence" value="ECO:0007669"/>
    <property type="project" value="UniProtKB-UniRule"/>
</dbReference>
<name>A0A4Y9Y2P5_9APHY</name>